<organism evidence="1 2">
    <name type="scientific">Streptomyces asoensis</name>
    <dbReference type="NCBI Taxonomy" id="249586"/>
    <lineage>
        <taxon>Bacteria</taxon>
        <taxon>Bacillati</taxon>
        <taxon>Actinomycetota</taxon>
        <taxon>Actinomycetes</taxon>
        <taxon>Kitasatosporales</taxon>
        <taxon>Streptomycetaceae</taxon>
        <taxon>Streptomyces</taxon>
    </lineage>
</organism>
<proteinExistence type="predicted"/>
<dbReference type="Proteomes" id="UP000649259">
    <property type="component" value="Unassembled WGS sequence"/>
</dbReference>
<dbReference type="GeneID" id="91471537"/>
<evidence type="ECO:0000313" key="2">
    <source>
        <dbReference type="Proteomes" id="UP000649259"/>
    </source>
</evidence>
<dbReference type="RefSeq" id="WP_189923819.1">
    <property type="nucleotide sequence ID" value="NZ_BMSI01000008.1"/>
</dbReference>
<keyword evidence="2" id="KW-1185">Reference proteome</keyword>
<evidence type="ECO:0000313" key="1">
    <source>
        <dbReference type="EMBL" id="GHI62020.1"/>
    </source>
</evidence>
<gene>
    <name evidence="1" type="ORF">Saso_36700</name>
</gene>
<sequence>MTKARFQDLHRRDVGVDDQPTIQDLTGGKSTFPVIGDGAWVERQITEPLLREFLALLETIQEELDSRWSGHVNIGRHVDHARRAHPYE</sequence>
<reference evidence="2" key="1">
    <citation type="submission" date="2023-07" db="EMBL/GenBank/DDBJ databases">
        <title>Whole genome shotgun sequence of Streptomyces cacaoi subsp. asoensis NBRC 13813.</title>
        <authorList>
            <person name="Komaki H."/>
            <person name="Tamura T."/>
        </authorList>
    </citation>
    <scope>NUCLEOTIDE SEQUENCE [LARGE SCALE GENOMIC DNA]</scope>
    <source>
        <strain evidence="2">NBRC 13813</strain>
    </source>
</reference>
<dbReference type="EMBL" id="BNEB01000003">
    <property type="protein sequence ID" value="GHI62020.1"/>
    <property type="molecule type" value="Genomic_DNA"/>
</dbReference>
<accession>A0ABQ3S1M8</accession>
<name>A0ABQ3S1M8_9ACTN</name>
<comment type="caution">
    <text evidence="1">The sequence shown here is derived from an EMBL/GenBank/DDBJ whole genome shotgun (WGS) entry which is preliminary data.</text>
</comment>
<protein>
    <submittedName>
        <fullName evidence="1">Uncharacterized protein</fullName>
    </submittedName>
</protein>